<keyword evidence="1" id="KW-0472">Membrane</keyword>
<feature type="transmembrane region" description="Helical" evidence="1">
    <location>
        <begin position="7"/>
        <end position="29"/>
    </location>
</feature>
<keyword evidence="1" id="KW-0812">Transmembrane</keyword>
<proteinExistence type="predicted"/>
<protein>
    <submittedName>
        <fullName evidence="2">Uncharacterized protein</fullName>
    </submittedName>
</protein>
<keyword evidence="1" id="KW-1133">Transmembrane helix</keyword>
<dbReference type="AlphaFoldDB" id="A0A0F9KYX8"/>
<dbReference type="EMBL" id="LAZR01007095">
    <property type="protein sequence ID" value="KKM87489.1"/>
    <property type="molecule type" value="Genomic_DNA"/>
</dbReference>
<evidence type="ECO:0000256" key="1">
    <source>
        <dbReference type="SAM" id="Phobius"/>
    </source>
</evidence>
<name>A0A0F9KYX8_9ZZZZ</name>
<feature type="transmembrane region" description="Helical" evidence="1">
    <location>
        <begin position="49"/>
        <end position="66"/>
    </location>
</feature>
<evidence type="ECO:0000313" key="2">
    <source>
        <dbReference type="EMBL" id="KKM87489.1"/>
    </source>
</evidence>
<gene>
    <name evidence="2" type="ORF">LCGC14_1268460</name>
</gene>
<organism evidence="2">
    <name type="scientific">marine sediment metagenome</name>
    <dbReference type="NCBI Taxonomy" id="412755"/>
    <lineage>
        <taxon>unclassified sequences</taxon>
        <taxon>metagenomes</taxon>
        <taxon>ecological metagenomes</taxon>
    </lineage>
</organism>
<reference evidence="2" key="1">
    <citation type="journal article" date="2015" name="Nature">
        <title>Complex archaea that bridge the gap between prokaryotes and eukaryotes.</title>
        <authorList>
            <person name="Spang A."/>
            <person name="Saw J.H."/>
            <person name="Jorgensen S.L."/>
            <person name="Zaremba-Niedzwiedzka K."/>
            <person name="Martijn J."/>
            <person name="Lind A.E."/>
            <person name="van Eijk R."/>
            <person name="Schleper C."/>
            <person name="Guy L."/>
            <person name="Ettema T.J."/>
        </authorList>
    </citation>
    <scope>NUCLEOTIDE SEQUENCE</scope>
</reference>
<accession>A0A0F9KYX8</accession>
<comment type="caution">
    <text evidence="2">The sequence shown here is derived from an EMBL/GenBank/DDBJ whole genome shotgun (WGS) entry which is preliminary data.</text>
</comment>
<sequence>MRSIEKIIIVLAVVVFITALGMGVLDVYVKGFEEGSDIFMELIKRSTNAIIALVALVAAVMTLGSSKRGRRKRK</sequence>